<evidence type="ECO:0000313" key="2">
    <source>
        <dbReference type="Proteomes" id="UP000216752"/>
    </source>
</evidence>
<reference evidence="1" key="1">
    <citation type="submission" date="2024-05" db="EMBL/GenBank/DDBJ databases">
        <title>Isolation and characterization of Sporomusa carbonis sp. nov., a carboxydotrophic hydrogenogen in the genus of Sporomusa isolated from a charcoal burning pile.</title>
        <authorList>
            <person name="Boeer T."/>
            <person name="Rosenbaum F."/>
            <person name="Eysell L."/>
            <person name="Mueller V."/>
            <person name="Daniel R."/>
            <person name="Poehlein A."/>
        </authorList>
    </citation>
    <scope>NUCLEOTIDE SEQUENCE [LARGE SCALE GENOMIC DNA]</scope>
    <source>
        <strain evidence="1">DSM 10669</strain>
    </source>
</reference>
<evidence type="ECO:0008006" key="3">
    <source>
        <dbReference type="Google" id="ProtNLM"/>
    </source>
</evidence>
<sequence length="110" mass="12581">MYAEGCKQLGISMENMIPKDTFKDKKSTLAFLEAAPSFCVRMRLIYDICNDANRDIHKNDFKDIAFLATAVPYCDVVITEKLWAHLLKKNKLDVKYNTTVTNSLSDLKNL</sequence>
<dbReference type="EMBL" id="CP155573">
    <property type="protein sequence ID" value="XFO69007.1"/>
    <property type="molecule type" value="Genomic_DNA"/>
</dbReference>
<dbReference type="RefSeq" id="WP_094604524.1">
    <property type="nucleotide sequence ID" value="NZ_CP155573.1"/>
</dbReference>
<name>A0ABZ3ITJ9_9FIRM</name>
<protein>
    <recommendedName>
        <fullName evidence="3">PIN domain-containing protein</fullName>
    </recommendedName>
</protein>
<evidence type="ECO:0000313" key="1">
    <source>
        <dbReference type="EMBL" id="XFO69007.1"/>
    </source>
</evidence>
<dbReference type="Proteomes" id="UP000216752">
    <property type="component" value="Chromosome"/>
</dbReference>
<keyword evidence="2" id="KW-1185">Reference proteome</keyword>
<organism evidence="1 2">
    <name type="scientific">Sporomusa silvacetica DSM 10669</name>
    <dbReference type="NCBI Taxonomy" id="1123289"/>
    <lineage>
        <taxon>Bacteria</taxon>
        <taxon>Bacillati</taxon>
        <taxon>Bacillota</taxon>
        <taxon>Negativicutes</taxon>
        <taxon>Selenomonadales</taxon>
        <taxon>Sporomusaceae</taxon>
        <taxon>Sporomusa</taxon>
    </lineage>
</organism>
<proteinExistence type="predicted"/>
<gene>
    <name evidence="1" type="ORF">SPSIL_052350</name>
</gene>
<accession>A0ABZ3ITJ9</accession>